<evidence type="ECO:0000259" key="2">
    <source>
        <dbReference type="SMART" id="SM00932"/>
    </source>
</evidence>
<name>A0A8S1KM19_PARPR</name>
<dbReference type="GO" id="GO:0051536">
    <property type="term" value="F:iron-sulfur cluster binding"/>
    <property type="evidence" value="ECO:0007669"/>
    <property type="project" value="InterPro"/>
</dbReference>
<organism evidence="3 4">
    <name type="scientific">Paramecium primaurelia</name>
    <dbReference type="NCBI Taxonomy" id="5886"/>
    <lineage>
        <taxon>Eukaryota</taxon>
        <taxon>Sar</taxon>
        <taxon>Alveolata</taxon>
        <taxon>Ciliophora</taxon>
        <taxon>Intramacronucleata</taxon>
        <taxon>Oligohymenophorea</taxon>
        <taxon>Peniculida</taxon>
        <taxon>Parameciidae</taxon>
        <taxon>Paramecium</taxon>
    </lineage>
</organism>
<dbReference type="InterPro" id="IPR035433">
    <property type="entry name" value="NFU1-like"/>
</dbReference>
<evidence type="ECO:0000313" key="3">
    <source>
        <dbReference type="EMBL" id="CAD8054066.1"/>
    </source>
</evidence>
<keyword evidence="4" id="KW-1185">Reference proteome</keyword>
<dbReference type="Pfam" id="PF08712">
    <property type="entry name" value="Nfu_N"/>
    <property type="match status" value="1"/>
</dbReference>
<gene>
    <name evidence="3" type="ORF">PPRIM_AZ9-3.1.T0210280</name>
</gene>
<comment type="similarity">
    <text evidence="1">Belongs to the NifU family.</text>
</comment>
<dbReference type="FunFam" id="3.30.300.130:FF:000001">
    <property type="entry name" value="NFU1 iron-sulfur cluster scaffold"/>
    <property type="match status" value="1"/>
</dbReference>
<dbReference type="GO" id="GO:0016226">
    <property type="term" value="P:iron-sulfur cluster assembly"/>
    <property type="evidence" value="ECO:0007669"/>
    <property type="project" value="InterPro"/>
</dbReference>
<evidence type="ECO:0000256" key="1">
    <source>
        <dbReference type="ARBA" id="ARBA00006420"/>
    </source>
</evidence>
<proteinExistence type="inferred from homology"/>
<dbReference type="FunFam" id="3.30.1370.70:FF:000004">
    <property type="entry name" value="HIRA-interacting protein 5, putative"/>
    <property type="match status" value="1"/>
</dbReference>
<dbReference type="InterPro" id="IPR001075">
    <property type="entry name" value="NIF_FeS_clus_asmbl_NifU_C"/>
</dbReference>
<dbReference type="SMART" id="SM00932">
    <property type="entry name" value="Nfu_N"/>
    <property type="match status" value="1"/>
</dbReference>
<protein>
    <recommendedName>
        <fullName evidence="2">Scaffold protein Nfu/NifU N-terminal domain-containing protein</fullName>
    </recommendedName>
</protein>
<feature type="domain" description="Scaffold protein Nfu/NifU N-terminal" evidence="2">
    <location>
        <begin position="12"/>
        <end position="99"/>
    </location>
</feature>
<dbReference type="PANTHER" id="PTHR11178:SF1">
    <property type="entry name" value="NFU1 IRON-SULFUR CLUSTER SCAFFOLD HOMOLOG, MITOCHONDRIAL"/>
    <property type="match status" value="1"/>
</dbReference>
<sequence length="207" mass="23667">MLNFKNIYKLFIQAKPTPNPNFLKFIPGGKSVMLNGTYDFTRPREAKCSPLAQKLFMIDGVTRVFYGKDYISIAKKEDSRWDELKPQIFEHIMEHYQLDSEGQEKKLIIEGYEESQDTQINENDSEVVQLIKEIIDTRIRPTVQEDGGDIVFRDFDETSGIVQLYMKGSCAGCPSSSVTLKNGIEKMLCHYIAEVKEVVAEDYNGSD</sequence>
<dbReference type="AlphaFoldDB" id="A0A8S1KM19"/>
<comment type="caution">
    <text evidence="3">The sequence shown here is derived from an EMBL/GenBank/DDBJ whole genome shotgun (WGS) entry which is preliminary data.</text>
</comment>
<dbReference type="PIRSF" id="PIRSF036773">
    <property type="entry name" value="HIRIP5"/>
    <property type="match status" value="1"/>
</dbReference>
<dbReference type="Proteomes" id="UP000688137">
    <property type="component" value="Unassembled WGS sequence"/>
</dbReference>
<reference evidence="3" key="1">
    <citation type="submission" date="2021-01" db="EMBL/GenBank/DDBJ databases">
        <authorList>
            <consortium name="Genoscope - CEA"/>
            <person name="William W."/>
        </authorList>
    </citation>
    <scope>NUCLEOTIDE SEQUENCE</scope>
</reference>
<dbReference type="GO" id="GO:0005739">
    <property type="term" value="C:mitochondrion"/>
    <property type="evidence" value="ECO:0007669"/>
    <property type="project" value="TreeGrafter"/>
</dbReference>
<dbReference type="InterPro" id="IPR014824">
    <property type="entry name" value="Nfu/NifU_N"/>
</dbReference>
<dbReference type="GO" id="GO:0005506">
    <property type="term" value="F:iron ion binding"/>
    <property type="evidence" value="ECO:0007669"/>
    <property type="project" value="InterPro"/>
</dbReference>
<accession>A0A8S1KM19</accession>
<evidence type="ECO:0000313" key="4">
    <source>
        <dbReference type="Proteomes" id="UP000688137"/>
    </source>
</evidence>
<dbReference type="EMBL" id="CAJJDM010000019">
    <property type="protein sequence ID" value="CAD8054066.1"/>
    <property type="molecule type" value="Genomic_DNA"/>
</dbReference>
<dbReference type="PANTHER" id="PTHR11178">
    <property type="entry name" value="IRON-SULFUR CLUSTER SCAFFOLD PROTEIN NFU-RELATED"/>
    <property type="match status" value="1"/>
</dbReference>
<dbReference type="Pfam" id="PF01106">
    <property type="entry name" value="NifU"/>
    <property type="match status" value="1"/>
</dbReference>
<dbReference type="OMA" id="IFEHIME"/>